<dbReference type="HOGENOM" id="CLU_1216822_0_0_1"/>
<feature type="region of interest" description="Disordered" evidence="1">
    <location>
        <begin position="197"/>
        <end position="228"/>
    </location>
</feature>
<dbReference type="InParanoid" id="H3GHK0"/>
<name>H3GHK0_PHYRM</name>
<protein>
    <submittedName>
        <fullName evidence="2">Uncharacterized protein</fullName>
    </submittedName>
</protein>
<evidence type="ECO:0000256" key="1">
    <source>
        <dbReference type="SAM" id="MobiDB-lite"/>
    </source>
</evidence>
<sequence length="228" mass="26131">MDLVDPDMVVIHSLVLILLARSYYFALSAYETAFNRPYVLPVKHCIEARTLRRICFYELEVSVENVTEVMLVKYFREARVPESADDYTAVDRYMKALKMDTTFPDAASRVEKLIDDMEIVLIKHNMDLVIRVQEPKKLVSYLVAALAPPAFRQVVQRKLSQEKYKAYKKDFVRFSKWIRELLRGFIVWGEQTGEATANTAKAKEQHKLGSQSFAGAGASKGPRSDRGQ</sequence>
<dbReference type="AlphaFoldDB" id="H3GHK0"/>
<dbReference type="EMBL" id="DS566009">
    <property type="status" value="NOT_ANNOTATED_CDS"/>
    <property type="molecule type" value="Genomic_DNA"/>
</dbReference>
<reference evidence="3" key="1">
    <citation type="journal article" date="2006" name="Science">
        <title>Phytophthora genome sequences uncover evolutionary origins and mechanisms of pathogenesis.</title>
        <authorList>
            <person name="Tyler B.M."/>
            <person name="Tripathy S."/>
            <person name="Zhang X."/>
            <person name="Dehal P."/>
            <person name="Jiang R.H."/>
            <person name="Aerts A."/>
            <person name="Arredondo F.D."/>
            <person name="Baxter L."/>
            <person name="Bensasson D."/>
            <person name="Beynon J.L."/>
            <person name="Chapman J."/>
            <person name="Damasceno C.M."/>
            <person name="Dorrance A.E."/>
            <person name="Dou D."/>
            <person name="Dickerman A.W."/>
            <person name="Dubchak I.L."/>
            <person name="Garbelotto M."/>
            <person name="Gijzen M."/>
            <person name="Gordon S.G."/>
            <person name="Govers F."/>
            <person name="Grunwald N.J."/>
            <person name="Huang W."/>
            <person name="Ivors K.L."/>
            <person name="Jones R.W."/>
            <person name="Kamoun S."/>
            <person name="Krampis K."/>
            <person name="Lamour K.H."/>
            <person name="Lee M.K."/>
            <person name="McDonald W.H."/>
            <person name="Medina M."/>
            <person name="Meijer H.J."/>
            <person name="Nordberg E.K."/>
            <person name="Maclean D.J."/>
            <person name="Ospina-Giraldo M.D."/>
            <person name="Morris P.F."/>
            <person name="Phuntumart V."/>
            <person name="Putnam N.H."/>
            <person name="Rash S."/>
            <person name="Rose J.K."/>
            <person name="Sakihama Y."/>
            <person name="Salamov A.A."/>
            <person name="Savidor A."/>
            <person name="Scheuring C.F."/>
            <person name="Smith B.M."/>
            <person name="Sobral B.W."/>
            <person name="Terry A."/>
            <person name="Torto-Alalibo T.A."/>
            <person name="Win J."/>
            <person name="Xu Z."/>
            <person name="Zhang H."/>
            <person name="Grigoriev I.V."/>
            <person name="Rokhsar D.S."/>
            <person name="Boore J.L."/>
        </authorList>
    </citation>
    <scope>NUCLEOTIDE SEQUENCE [LARGE SCALE GENOMIC DNA]</scope>
    <source>
        <strain evidence="3">Pr102</strain>
    </source>
</reference>
<keyword evidence="3" id="KW-1185">Reference proteome</keyword>
<dbReference type="Proteomes" id="UP000005238">
    <property type="component" value="Unassembled WGS sequence"/>
</dbReference>
<dbReference type="EnsemblProtists" id="Phyra75417">
    <property type="protein sequence ID" value="Phyra75417"/>
    <property type="gene ID" value="Phyra75417"/>
</dbReference>
<proteinExistence type="predicted"/>
<reference evidence="2" key="2">
    <citation type="submission" date="2015-06" db="UniProtKB">
        <authorList>
            <consortium name="EnsemblProtists"/>
        </authorList>
    </citation>
    <scope>IDENTIFICATION</scope>
    <source>
        <strain evidence="2">Pr102</strain>
    </source>
</reference>
<accession>H3GHK0</accession>
<evidence type="ECO:0000313" key="3">
    <source>
        <dbReference type="Proteomes" id="UP000005238"/>
    </source>
</evidence>
<organism evidence="2 3">
    <name type="scientific">Phytophthora ramorum</name>
    <name type="common">Sudden oak death agent</name>
    <dbReference type="NCBI Taxonomy" id="164328"/>
    <lineage>
        <taxon>Eukaryota</taxon>
        <taxon>Sar</taxon>
        <taxon>Stramenopiles</taxon>
        <taxon>Oomycota</taxon>
        <taxon>Peronosporomycetes</taxon>
        <taxon>Peronosporales</taxon>
        <taxon>Peronosporaceae</taxon>
        <taxon>Phytophthora</taxon>
    </lineage>
</organism>
<dbReference type="VEuPathDB" id="FungiDB:KRP23_13635"/>
<evidence type="ECO:0000313" key="2">
    <source>
        <dbReference type="EnsemblProtists" id="Phyra75417"/>
    </source>
</evidence>